<dbReference type="EMBL" id="MPIN01000002">
    <property type="protein sequence ID" value="OJH41423.1"/>
    <property type="molecule type" value="Genomic_DNA"/>
</dbReference>
<keyword evidence="3" id="KW-1185">Reference proteome</keyword>
<proteinExistence type="predicted"/>
<name>A0A1L9BGP3_9BACT</name>
<reference evidence="3" key="1">
    <citation type="submission" date="2016-11" db="EMBL/GenBank/DDBJ databases">
        <authorList>
            <person name="Shukria A."/>
            <person name="Stevens D.C."/>
        </authorList>
    </citation>
    <scope>NUCLEOTIDE SEQUENCE [LARGE SCALE GENOMIC DNA]</scope>
    <source>
        <strain evidence="3">Cbfe23</strain>
    </source>
</reference>
<reference evidence="2 3" key="2">
    <citation type="submission" date="2016-12" db="EMBL/GenBank/DDBJ databases">
        <title>Draft Genome Sequence of Cystobacter ferrugineus Strain Cbfe23.</title>
        <authorList>
            <person name="Akbar S."/>
            <person name="Dowd S.E."/>
            <person name="Stevens D.C."/>
        </authorList>
    </citation>
    <scope>NUCLEOTIDE SEQUENCE [LARGE SCALE GENOMIC DNA]</scope>
    <source>
        <strain evidence="2 3">Cbfe23</strain>
    </source>
</reference>
<sequence>MIDPGEIHEGMTVRDGTGRKLGTVENVGTTHFELGQGSPARREYAVQFHRVARVQGADIYLTPTHPPLPPEEEPPPRRA</sequence>
<dbReference type="RefSeq" id="WP_002621976.1">
    <property type="nucleotide sequence ID" value="NZ_MPIN01000002.1"/>
</dbReference>
<protein>
    <submittedName>
        <fullName evidence="2">DUF2171 domain-containing protein</fullName>
    </submittedName>
</protein>
<feature type="compositionally biased region" description="Basic and acidic residues" evidence="1">
    <location>
        <begin position="1"/>
        <end position="18"/>
    </location>
</feature>
<evidence type="ECO:0000313" key="2">
    <source>
        <dbReference type="EMBL" id="OJH41423.1"/>
    </source>
</evidence>
<evidence type="ECO:0000256" key="1">
    <source>
        <dbReference type="SAM" id="MobiDB-lite"/>
    </source>
</evidence>
<evidence type="ECO:0000313" key="3">
    <source>
        <dbReference type="Proteomes" id="UP000182229"/>
    </source>
</evidence>
<accession>A0A1L9BGP3</accession>
<dbReference type="STRING" id="83449.BON30_11245"/>
<feature type="region of interest" description="Disordered" evidence="1">
    <location>
        <begin position="58"/>
        <end position="79"/>
    </location>
</feature>
<organism evidence="2 3">
    <name type="scientific">Cystobacter ferrugineus</name>
    <dbReference type="NCBI Taxonomy" id="83449"/>
    <lineage>
        <taxon>Bacteria</taxon>
        <taxon>Pseudomonadati</taxon>
        <taxon>Myxococcota</taxon>
        <taxon>Myxococcia</taxon>
        <taxon>Myxococcales</taxon>
        <taxon>Cystobacterineae</taxon>
        <taxon>Archangiaceae</taxon>
        <taxon>Cystobacter</taxon>
    </lineage>
</organism>
<dbReference type="OrthoDB" id="5515291at2"/>
<feature type="region of interest" description="Disordered" evidence="1">
    <location>
        <begin position="1"/>
        <end position="22"/>
    </location>
</feature>
<dbReference type="AlphaFoldDB" id="A0A1L9BGP3"/>
<gene>
    <name evidence="2" type="ORF">BON30_11245</name>
</gene>
<dbReference type="Proteomes" id="UP000182229">
    <property type="component" value="Unassembled WGS sequence"/>
</dbReference>
<comment type="caution">
    <text evidence="2">The sequence shown here is derived from an EMBL/GenBank/DDBJ whole genome shotgun (WGS) entry which is preliminary data.</text>
</comment>